<evidence type="ECO:0000256" key="1">
    <source>
        <dbReference type="ARBA" id="ARBA00022723"/>
    </source>
</evidence>
<accession>A0A5J5BW79</accession>
<dbReference type="PANTHER" id="PTHR31948:SF119">
    <property type="entry name" value="ZINC-FINGER HOMEODOMAIN PROTEIN 6-LIKE"/>
    <property type="match status" value="1"/>
</dbReference>
<evidence type="ECO:0000313" key="6">
    <source>
        <dbReference type="EMBL" id="KAA8547373.1"/>
    </source>
</evidence>
<dbReference type="OrthoDB" id="682018at2759"/>
<dbReference type="SUPFAM" id="SSF101447">
    <property type="entry name" value="Formin homology 2 domain (FH2 domain)"/>
    <property type="match status" value="1"/>
</dbReference>
<evidence type="ECO:0000256" key="3">
    <source>
        <dbReference type="ARBA" id="ARBA00022833"/>
    </source>
</evidence>
<dbReference type="GO" id="GO:0008270">
    <property type="term" value="F:zinc ion binding"/>
    <property type="evidence" value="ECO:0007669"/>
    <property type="project" value="UniProtKB-KW"/>
</dbReference>
<dbReference type="Proteomes" id="UP000325577">
    <property type="component" value="Linkage Group LG1"/>
</dbReference>
<dbReference type="Pfam" id="PF04770">
    <property type="entry name" value="ZF-HD_dimer"/>
    <property type="match status" value="1"/>
</dbReference>
<dbReference type="GO" id="GO:0003700">
    <property type="term" value="F:DNA-binding transcription factor activity"/>
    <property type="evidence" value="ECO:0007669"/>
    <property type="project" value="TreeGrafter"/>
</dbReference>
<organism evidence="6 7">
    <name type="scientific">Nyssa sinensis</name>
    <dbReference type="NCBI Taxonomy" id="561372"/>
    <lineage>
        <taxon>Eukaryota</taxon>
        <taxon>Viridiplantae</taxon>
        <taxon>Streptophyta</taxon>
        <taxon>Embryophyta</taxon>
        <taxon>Tracheophyta</taxon>
        <taxon>Spermatophyta</taxon>
        <taxon>Magnoliopsida</taxon>
        <taxon>eudicotyledons</taxon>
        <taxon>Gunneridae</taxon>
        <taxon>Pentapetalae</taxon>
        <taxon>asterids</taxon>
        <taxon>Cornales</taxon>
        <taxon>Nyssaceae</taxon>
        <taxon>Nyssa</taxon>
    </lineage>
</organism>
<protein>
    <recommendedName>
        <fullName evidence="5">ZF-HD dimerization-type domain-containing protein</fullName>
    </recommendedName>
</protein>
<dbReference type="PANTHER" id="PTHR31948">
    <property type="entry name" value="ZINC-FINGER HOMEODOMAIN PROTEIN 2"/>
    <property type="match status" value="1"/>
</dbReference>
<keyword evidence="2" id="KW-0863">Zinc-finger</keyword>
<evidence type="ECO:0000256" key="4">
    <source>
        <dbReference type="SAM" id="MobiDB-lite"/>
    </source>
</evidence>
<feature type="domain" description="ZF-HD dimerization-type" evidence="5">
    <location>
        <begin position="150"/>
        <end position="199"/>
    </location>
</feature>
<keyword evidence="1" id="KW-0479">Metal-binding</keyword>
<feature type="region of interest" description="Disordered" evidence="4">
    <location>
        <begin position="73"/>
        <end position="143"/>
    </location>
</feature>
<dbReference type="GO" id="GO:0050793">
    <property type="term" value="P:regulation of developmental process"/>
    <property type="evidence" value="ECO:0007669"/>
    <property type="project" value="TreeGrafter"/>
</dbReference>
<feature type="region of interest" description="Disordered" evidence="4">
    <location>
        <begin position="1"/>
        <end position="29"/>
    </location>
</feature>
<dbReference type="GO" id="GO:0005634">
    <property type="term" value="C:nucleus"/>
    <property type="evidence" value="ECO:0007669"/>
    <property type="project" value="TreeGrafter"/>
</dbReference>
<feature type="compositionally biased region" description="Pro residues" evidence="4">
    <location>
        <begin position="123"/>
        <end position="138"/>
    </location>
</feature>
<dbReference type="InterPro" id="IPR006456">
    <property type="entry name" value="ZF_HD_homeobox_Cys/His_dimer"/>
</dbReference>
<dbReference type="NCBIfam" id="TIGR01566">
    <property type="entry name" value="ZF_HD_prot_N"/>
    <property type="match status" value="1"/>
</dbReference>
<dbReference type="EMBL" id="CM018032">
    <property type="protein sequence ID" value="KAA8547373.1"/>
    <property type="molecule type" value="Genomic_DNA"/>
</dbReference>
<evidence type="ECO:0000313" key="7">
    <source>
        <dbReference type="Proteomes" id="UP000325577"/>
    </source>
</evidence>
<proteinExistence type="predicted"/>
<dbReference type="PROSITE" id="PS51523">
    <property type="entry name" value="ZF_HD_DIMER"/>
    <property type="match status" value="1"/>
</dbReference>
<evidence type="ECO:0000256" key="2">
    <source>
        <dbReference type="ARBA" id="ARBA00022771"/>
    </source>
</evidence>
<dbReference type="AlphaFoldDB" id="A0A5J5BW79"/>
<gene>
    <name evidence="6" type="ORF">F0562_003763</name>
</gene>
<keyword evidence="3" id="KW-0862">Zinc</keyword>
<dbReference type="GO" id="GO:0000976">
    <property type="term" value="F:transcription cis-regulatory region binding"/>
    <property type="evidence" value="ECO:0007669"/>
    <property type="project" value="TreeGrafter"/>
</dbReference>
<name>A0A5J5BW79_9ASTE</name>
<sequence length="306" mass="32944">MSTPTLTRKTTREGNNFDDDSGDYEPASKSLQFLARTNQKSSLELSSNIVSTVRNEAGRGRIIFNPTQTLDQLHHHHDHQQQLISLQQQEGTQRPARVPNPDPDPVLAASATIAGASDLKTTTPPPPPPPPPPQPQPTTLPTNSTASIQYRECLKNHAASMGGHVLDGCGEFMPSGEEGTPGALKCAACDCHRNFHRKEADGESQPGANCYFTYNPNRNIGHRTTIYSAHATPSLPPPPPEHHHKYSHGFCHGLSTSQSAGPIPQAMMAAFGGNSRAPAESSSEDLNIFHSNAWRATVGTTIVFAV</sequence>
<keyword evidence="7" id="KW-1185">Reference proteome</keyword>
<reference evidence="6 7" key="1">
    <citation type="submission" date="2019-09" db="EMBL/GenBank/DDBJ databases">
        <title>A chromosome-level genome assembly of the Chinese tupelo Nyssa sinensis.</title>
        <authorList>
            <person name="Yang X."/>
            <person name="Kang M."/>
            <person name="Yang Y."/>
            <person name="Xiong H."/>
            <person name="Wang M."/>
            <person name="Zhang Z."/>
            <person name="Wang Z."/>
            <person name="Wu H."/>
            <person name="Ma T."/>
            <person name="Liu J."/>
            <person name="Xi Z."/>
        </authorList>
    </citation>
    <scope>NUCLEOTIDE SEQUENCE [LARGE SCALE GENOMIC DNA]</scope>
    <source>
        <strain evidence="6">J267</strain>
        <tissue evidence="6">Leaf</tissue>
    </source>
</reference>
<evidence type="ECO:0000259" key="5">
    <source>
        <dbReference type="PROSITE" id="PS51523"/>
    </source>
</evidence>